<evidence type="ECO:0000256" key="18">
    <source>
        <dbReference type="SAM" id="Phobius"/>
    </source>
</evidence>
<comment type="subcellular location">
    <subcellularLocation>
        <location evidence="2">Cytoplasmic vesicle membrane</location>
        <topology evidence="2">Single-pass type I membrane protein</topology>
    </subcellularLocation>
    <subcellularLocation>
        <location evidence="3">Golgi apparatus membrane</location>
    </subcellularLocation>
    <subcellularLocation>
        <location evidence="1">Mitochondrion membrane</location>
        <topology evidence="1">Single-pass membrane protein</topology>
    </subcellularLocation>
    <subcellularLocation>
        <location evidence="4">Preautophagosomal structure membrane</location>
        <topology evidence="4">Single-pass type I membrane protein</topology>
    </subcellularLocation>
</comment>
<evidence type="ECO:0000256" key="11">
    <source>
        <dbReference type="ARBA" id="ARBA00022989"/>
    </source>
</evidence>
<evidence type="ECO:0000256" key="13">
    <source>
        <dbReference type="ARBA" id="ARBA00023034"/>
    </source>
</evidence>
<comment type="similarity">
    <text evidence="5">Belongs to the ATG27 family.</text>
</comment>
<dbReference type="PANTHER" id="PTHR15071">
    <property type="entry name" value="MANNOSE-6-PHOSPHATE RECEPTOR FAMILY MEMBER"/>
    <property type="match status" value="1"/>
</dbReference>
<evidence type="ECO:0000256" key="2">
    <source>
        <dbReference type="ARBA" id="ARBA00004358"/>
    </source>
</evidence>
<evidence type="ECO:0000256" key="9">
    <source>
        <dbReference type="ARBA" id="ARBA00022729"/>
    </source>
</evidence>
<name>A0ABN8PZX7_9CNID</name>
<keyword evidence="13" id="KW-0333">Golgi apparatus</keyword>
<feature type="domain" description="MRH" evidence="20">
    <location>
        <begin position="30"/>
        <end position="167"/>
    </location>
</feature>
<evidence type="ECO:0000313" key="21">
    <source>
        <dbReference type="EMBL" id="CAH3154389.1"/>
    </source>
</evidence>
<keyword evidence="12" id="KW-0072">Autophagy</keyword>
<sequence>MASARTSLAVSIFMMVIAGCISEETCERVDTCSCKFKNGSIVNLKPADGGDSPKYTGISGAQSRTFDWNPCTPFDFEACKQVLSCQITNDAQYPAGTKETTFSVDSEGNVVITYGKSTSGSSERQTKITLKCDHTTNGTKPKSFTEDKVGSLSIYSGMFHSKYCCATGGSSSGGLSPGSILLIIFFPLLLMYFIIGILVNRYGRGIESMPELIPNYSFWADIPFLVKDGVVFTYDRIKTTCAGKCGKSGYAEI</sequence>
<dbReference type="PROSITE" id="PS51914">
    <property type="entry name" value="MRH"/>
    <property type="match status" value="1"/>
</dbReference>
<evidence type="ECO:0000256" key="14">
    <source>
        <dbReference type="ARBA" id="ARBA00023128"/>
    </source>
</evidence>
<evidence type="ECO:0000256" key="4">
    <source>
        <dbReference type="ARBA" id="ARBA00004472"/>
    </source>
</evidence>
<dbReference type="Proteomes" id="UP001159405">
    <property type="component" value="Unassembled WGS sequence"/>
</dbReference>
<keyword evidence="14" id="KW-0496">Mitochondrion</keyword>
<evidence type="ECO:0000256" key="12">
    <source>
        <dbReference type="ARBA" id="ARBA00023006"/>
    </source>
</evidence>
<keyword evidence="8 18" id="KW-0812">Transmembrane</keyword>
<dbReference type="PANTHER" id="PTHR15071:SF0">
    <property type="entry name" value="MANNOSE 6-PHOSPHATE RECEPTOR-LIKE PROTEIN 1"/>
    <property type="match status" value="1"/>
</dbReference>
<keyword evidence="16" id="KW-1015">Disulfide bond</keyword>
<gene>
    <name evidence="21" type="ORF">PLOB_00049995</name>
</gene>
<dbReference type="InterPro" id="IPR018939">
    <property type="entry name" value="Autophagy-rel_prot_27"/>
</dbReference>
<evidence type="ECO:0000256" key="3">
    <source>
        <dbReference type="ARBA" id="ARBA00004394"/>
    </source>
</evidence>
<evidence type="ECO:0000256" key="7">
    <source>
        <dbReference type="ARBA" id="ARBA00022448"/>
    </source>
</evidence>
<evidence type="ECO:0000256" key="10">
    <source>
        <dbReference type="ARBA" id="ARBA00022927"/>
    </source>
</evidence>
<organism evidence="21 22">
    <name type="scientific">Porites lobata</name>
    <dbReference type="NCBI Taxonomy" id="104759"/>
    <lineage>
        <taxon>Eukaryota</taxon>
        <taxon>Metazoa</taxon>
        <taxon>Cnidaria</taxon>
        <taxon>Anthozoa</taxon>
        <taxon>Hexacorallia</taxon>
        <taxon>Scleractinia</taxon>
        <taxon>Fungiina</taxon>
        <taxon>Poritidae</taxon>
        <taxon>Porites</taxon>
    </lineage>
</organism>
<dbReference type="EMBL" id="CALNXK010000098">
    <property type="protein sequence ID" value="CAH3154389.1"/>
    <property type="molecule type" value="Genomic_DNA"/>
</dbReference>
<evidence type="ECO:0000256" key="5">
    <source>
        <dbReference type="ARBA" id="ARBA00005363"/>
    </source>
</evidence>
<evidence type="ECO:0000256" key="15">
    <source>
        <dbReference type="ARBA" id="ARBA00023136"/>
    </source>
</evidence>
<evidence type="ECO:0000256" key="1">
    <source>
        <dbReference type="ARBA" id="ARBA00004304"/>
    </source>
</evidence>
<keyword evidence="11 18" id="KW-1133">Transmembrane helix</keyword>
<keyword evidence="7" id="KW-0813">Transport</keyword>
<protein>
    <recommendedName>
        <fullName evidence="6">Autophagy-related protein 27</fullName>
    </recommendedName>
</protein>
<accession>A0ABN8PZX7</accession>
<evidence type="ECO:0000259" key="20">
    <source>
        <dbReference type="PROSITE" id="PS51914"/>
    </source>
</evidence>
<dbReference type="SUPFAM" id="SSF50911">
    <property type="entry name" value="Mannose 6-phosphate receptor domain"/>
    <property type="match status" value="1"/>
</dbReference>
<dbReference type="Pfam" id="PF09451">
    <property type="entry name" value="ATG27"/>
    <property type="match status" value="1"/>
</dbReference>
<reference evidence="21 22" key="1">
    <citation type="submission" date="2022-05" db="EMBL/GenBank/DDBJ databases">
        <authorList>
            <consortium name="Genoscope - CEA"/>
            <person name="William W."/>
        </authorList>
    </citation>
    <scope>NUCLEOTIDE SEQUENCE [LARGE SCALE GENOMIC DNA]</scope>
</reference>
<dbReference type="InterPro" id="IPR044865">
    <property type="entry name" value="MRH_dom"/>
</dbReference>
<keyword evidence="15 18" id="KW-0472">Membrane</keyword>
<feature type="signal peptide" evidence="19">
    <location>
        <begin position="1"/>
        <end position="22"/>
    </location>
</feature>
<evidence type="ECO:0000256" key="16">
    <source>
        <dbReference type="ARBA" id="ARBA00023157"/>
    </source>
</evidence>
<keyword evidence="22" id="KW-1185">Reference proteome</keyword>
<keyword evidence="10" id="KW-0653">Protein transport</keyword>
<keyword evidence="9 19" id="KW-0732">Signal</keyword>
<proteinExistence type="inferred from homology"/>
<evidence type="ECO:0000256" key="17">
    <source>
        <dbReference type="ARBA" id="ARBA00023329"/>
    </source>
</evidence>
<feature type="transmembrane region" description="Helical" evidence="18">
    <location>
        <begin position="180"/>
        <end position="199"/>
    </location>
</feature>
<evidence type="ECO:0000256" key="8">
    <source>
        <dbReference type="ARBA" id="ARBA00022692"/>
    </source>
</evidence>
<evidence type="ECO:0000313" key="22">
    <source>
        <dbReference type="Proteomes" id="UP001159405"/>
    </source>
</evidence>
<evidence type="ECO:0000256" key="19">
    <source>
        <dbReference type="SAM" id="SignalP"/>
    </source>
</evidence>
<comment type="caution">
    <text evidence="21">The sequence shown here is derived from an EMBL/GenBank/DDBJ whole genome shotgun (WGS) entry which is preliminary data.</text>
</comment>
<dbReference type="InterPro" id="IPR009011">
    <property type="entry name" value="Man6P_isomerase_rcpt-bd_dom_sf"/>
</dbReference>
<feature type="chain" id="PRO_5047162519" description="Autophagy-related protein 27" evidence="19">
    <location>
        <begin position="23"/>
        <end position="253"/>
    </location>
</feature>
<keyword evidence="17" id="KW-0968">Cytoplasmic vesicle</keyword>
<dbReference type="Gene3D" id="2.70.130.10">
    <property type="entry name" value="Mannose-6-phosphate receptor binding domain"/>
    <property type="match status" value="1"/>
</dbReference>
<evidence type="ECO:0000256" key="6">
    <source>
        <dbReference type="ARBA" id="ARBA00013776"/>
    </source>
</evidence>
<dbReference type="PROSITE" id="PS51257">
    <property type="entry name" value="PROKAR_LIPOPROTEIN"/>
    <property type="match status" value="1"/>
</dbReference>